<name>A0A9D1GKK7_9FIRM</name>
<evidence type="ECO:0000256" key="3">
    <source>
        <dbReference type="ARBA" id="ARBA00012438"/>
    </source>
</evidence>
<comment type="catalytic activity">
    <reaction evidence="1">
        <text>ATP + protein L-histidine = ADP + protein N-phospho-L-histidine.</text>
        <dbReference type="EC" id="2.7.13.3"/>
    </reaction>
</comment>
<evidence type="ECO:0000313" key="14">
    <source>
        <dbReference type="EMBL" id="HIT41824.1"/>
    </source>
</evidence>
<dbReference type="Gene3D" id="1.10.287.130">
    <property type="match status" value="1"/>
</dbReference>
<proteinExistence type="predicted"/>
<evidence type="ECO:0000256" key="11">
    <source>
        <dbReference type="PROSITE-ProRule" id="PRU00169"/>
    </source>
</evidence>
<evidence type="ECO:0000256" key="6">
    <source>
        <dbReference type="ARBA" id="ARBA00022679"/>
    </source>
</evidence>
<dbReference type="PANTHER" id="PTHR43047">
    <property type="entry name" value="TWO-COMPONENT HISTIDINE PROTEIN KINASE"/>
    <property type="match status" value="1"/>
</dbReference>
<reference evidence="14" key="2">
    <citation type="journal article" date="2021" name="PeerJ">
        <title>Extensive microbial diversity within the chicken gut microbiome revealed by metagenomics and culture.</title>
        <authorList>
            <person name="Gilroy R."/>
            <person name="Ravi A."/>
            <person name="Getino M."/>
            <person name="Pursley I."/>
            <person name="Horton D.L."/>
            <person name="Alikhan N.F."/>
            <person name="Baker D."/>
            <person name="Gharbi K."/>
            <person name="Hall N."/>
            <person name="Watson M."/>
            <person name="Adriaenssens E.M."/>
            <person name="Foster-Nyarko E."/>
            <person name="Jarju S."/>
            <person name="Secka A."/>
            <person name="Antonio M."/>
            <person name="Oren A."/>
            <person name="Chaudhuri R.R."/>
            <person name="La Ragione R."/>
            <person name="Hildebrand F."/>
            <person name="Pallen M.J."/>
        </authorList>
    </citation>
    <scope>NUCLEOTIDE SEQUENCE</scope>
    <source>
        <strain evidence="14">CHK123-3438</strain>
    </source>
</reference>
<dbReference type="PROSITE" id="PS50110">
    <property type="entry name" value="RESPONSE_REGULATORY"/>
    <property type="match status" value="1"/>
</dbReference>
<accession>A0A9D1GKK7</accession>
<reference evidence="14" key="1">
    <citation type="submission" date="2020-10" db="EMBL/GenBank/DDBJ databases">
        <authorList>
            <person name="Gilroy R."/>
        </authorList>
    </citation>
    <scope>NUCLEOTIDE SEQUENCE</scope>
    <source>
        <strain evidence="14">CHK123-3438</strain>
    </source>
</reference>
<evidence type="ECO:0000256" key="2">
    <source>
        <dbReference type="ARBA" id="ARBA00004370"/>
    </source>
</evidence>
<comment type="caution">
    <text evidence="14">The sequence shown here is derived from an EMBL/GenBank/DDBJ whole genome shotgun (WGS) entry which is preliminary data.</text>
</comment>
<dbReference type="GO" id="GO:0005886">
    <property type="term" value="C:plasma membrane"/>
    <property type="evidence" value="ECO:0007669"/>
    <property type="project" value="TreeGrafter"/>
</dbReference>
<evidence type="ECO:0000259" key="13">
    <source>
        <dbReference type="PROSITE" id="PS50110"/>
    </source>
</evidence>
<dbReference type="AlphaFoldDB" id="A0A9D1GKK7"/>
<dbReference type="PANTHER" id="PTHR43047:SF72">
    <property type="entry name" value="OSMOSENSING HISTIDINE PROTEIN KINASE SLN1"/>
    <property type="match status" value="1"/>
</dbReference>
<dbReference type="SMART" id="SM00448">
    <property type="entry name" value="REC"/>
    <property type="match status" value="1"/>
</dbReference>
<dbReference type="SUPFAM" id="SSF47384">
    <property type="entry name" value="Homodimeric domain of signal transducing histidine kinase"/>
    <property type="match status" value="1"/>
</dbReference>
<dbReference type="PROSITE" id="PS50109">
    <property type="entry name" value="HIS_KIN"/>
    <property type="match status" value="1"/>
</dbReference>
<dbReference type="InterPro" id="IPR003594">
    <property type="entry name" value="HATPase_dom"/>
</dbReference>
<feature type="domain" description="Response regulatory" evidence="13">
    <location>
        <begin position="434"/>
        <end position="555"/>
    </location>
</feature>
<evidence type="ECO:0000256" key="4">
    <source>
        <dbReference type="ARBA" id="ARBA00018672"/>
    </source>
</evidence>
<feature type="non-terminal residue" evidence="14">
    <location>
        <position position="1"/>
    </location>
</feature>
<keyword evidence="8" id="KW-0902">Two-component regulatory system</keyword>
<dbReference type="CDD" id="cd00082">
    <property type="entry name" value="HisKA"/>
    <property type="match status" value="1"/>
</dbReference>
<dbReference type="EMBL" id="DVKS01000120">
    <property type="protein sequence ID" value="HIT41824.1"/>
    <property type="molecule type" value="Genomic_DNA"/>
</dbReference>
<evidence type="ECO:0000256" key="9">
    <source>
        <dbReference type="ARBA" id="ARBA00023136"/>
    </source>
</evidence>
<dbReference type="GO" id="GO:0000155">
    <property type="term" value="F:phosphorelay sensor kinase activity"/>
    <property type="evidence" value="ECO:0007669"/>
    <property type="project" value="InterPro"/>
</dbReference>
<evidence type="ECO:0000256" key="10">
    <source>
        <dbReference type="ARBA" id="ARBA00024867"/>
    </source>
</evidence>
<dbReference type="InterPro" id="IPR036097">
    <property type="entry name" value="HisK_dim/P_sf"/>
</dbReference>
<protein>
    <recommendedName>
        <fullName evidence="4">Stage 0 sporulation protein A homolog</fullName>
        <ecNumber evidence="3">2.7.13.3</ecNumber>
    </recommendedName>
</protein>
<keyword evidence="6" id="KW-0808">Transferase</keyword>
<sequence>AVVLLTVICLALIVTMAAAMVRTYLGERKMKHTYDTLQILGDTFYAIYRINYETGTYETVKSSDDVREALGESGDYGYFLNVLRECVSEKTYEEFAQSFSLENIRKLVGKKIYEYGGDYPRRFGNDYKWVSIKIIYNQALNLNEVIMCFRENDMEKRRQLQQHTLLENALSSAKQTAQKKNTFFSNVSHDMRTPLNAIIGLAELARKSEGDMDKVMDYVEKIQQAGQQMLTLVNDILDMARIERGEGSSMEYAPVNLKKCVEDCAAMFEPQVKREGKILKVLDDVEYPVAYCDVFRMNQILNNLISNAVKYSVRGAEITVELRITARQGKKCKYQFIVSDTGIGMSSEFLEKIFEPFARETVFSPIKISGTGLGMPIVKSLVQQMSGEISVQSQLGKGSTFTITLPLLIAEEGELKEAAKDQVQDEVFSLEGRRILVAEDNAINMEIVTETLSMMGAEVIQAWNGREAAETFRSMEAGTVDAILMDMQMPEMDGCAACREIRKMERSDAKTVPIIAVTANAFAEDIARTTEAGMNGHIAKPIDFRLLIQLLETAMKKQED</sequence>
<evidence type="ECO:0000256" key="1">
    <source>
        <dbReference type="ARBA" id="ARBA00000085"/>
    </source>
</evidence>
<dbReference type="InterPro" id="IPR001789">
    <property type="entry name" value="Sig_transdc_resp-reg_receiver"/>
</dbReference>
<keyword evidence="7" id="KW-0418">Kinase</keyword>
<dbReference type="InterPro" id="IPR011006">
    <property type="entry name" value="CheY-like_superfamily"/>
</dbReference>
<keyword evidence="5 11" id="KW-0597">Phosphoprotein</keyword>
<dbReference type="SUPFAM" id="SSF52172">
    <property type="entry name" value="CheY-like"/>
    <property type="match status" value="1"/>
</dbReference>
<feature type="modified residue" description="4-aspartylphosphate" evidence="11">
    <location>
        <position position="486"/>
    </location>
</feature>
<comment type="subcellular location">
    <subcellularLocation>
        <location evidence="2">Membrane</location>
    </subcellularLocation>
</comment>
<dbReference type="Gene3D" id="3.30.565.10">
    <property type="entry name" value="Histidine kinase-like ATPase, C-terminal domain"/>
    <property type="match status" value="1"/>
</dbReference>
<evidence type="ECO:0000313" key="15">
    <source>
        <dbReference type="Proteomes" id="UP000886860"/>
    </source>
</evidence>
<gene>
    <name evidence="14" type="ORF">IAB60_06970</name>
</gene>
<dbReference type="GO" id="GO:0009927">
    <property type="term" value="F:histidine phosphotransfer kinase activity"/>
    <property type="evidence" value="ECO:0007669"/>
    <property type="project" value="TreeGrafter"/>
</dbReference>
<dbReference type="FunFam" id="3.30.565.10:FF:000006">
    <property type="entry name" value="Sensor histidine kinase WalK"/>
    <property type="match status" value="1"/>
</dbReference>
<dbReference type="PRINTS" id="PR00344">
    <property type="entry name" value="BCTRLSENSOR"/>
</dbReference>
<dbReference type="Pfam" id="PF00512">
    <property type="entry name" value="HisKA"/>
    <property type="match status" value="1"/>
</dbReference>
<dbReference type="Proteomes" id="UP000886860">
    <property type="component" value="Unassembled WGS sequence"/>
</dbReference>
<dbReference type="Pfam" id="PF00072">
    <property type="entry name" value="Response_reg"/>
    <property type="match status" value="1"/>
</dbReference>
<dbReference type="SMART" id="SM00387">
    <property type="entry name" value="HATPase_c"/>
    <property type="match status" value="1"/>
</dbReference>
<dbReference type="InterPro" id="IPR003661">
    <property type="entry name" value="HisK_dim/P_dom"/>
</dbReference>
<evidence type="ECO:0000259" key="12">
    <source>
        <dbReference type="PROSITE" id="PS50109"/>
    </source>
</evidence>
<dbReference type="FunFam" id="1.10.287.130:FF:000001">
    <property type="entry name" value="Two-component sensor histidine kinase"/>
    <property type="match status" value="1"/>
</dbReference>
<evidence type="ECO:0000256" key="8">
    <source>
        <dbReference type="ARBA" id="ARBA00023012"/>
    </source>
</evidence>
<dbReference type="EC" id="2.7.13.3" evidence="3"/>
<dbReference type="SMART" id="SM00388">
    <property type="entry name" value="HisKA"/>
    <property type="match status" value="1"/>
</dbReference>
<dbReference type="Gene3D" id="3.40.50.2300">
    <property type="match status" value="1"/>
</dbReference>
<evidence type="ECO:0000256" key="5">
    <source>
        <dbReference type="ARBA" id="ARBA00022553"/>
    </source>
</evidence>
<dbReference type="InterPro" id="IPR004358">
    <property type="entry name" value="Sig_transdc_His_kin-like_C"/>
</dbReference>
<dbReference type="SUPFAM" id="SSF55874">
    <property type="entry name" value="ATPase domain of HSP90 chaperone/DNA topoisomerase II/histidine kinase"/>
    <property type="match status" value="1"/>
</dbReference>
<dbReference type="CDD" id="cd17546">
    <property type="entry name" value="REC_hyHK_CKI1_RcsC-like"/>
    <property type="match status" value="1"/>
</dbReference>
<comment type="function">
    <text evidence="10">May play the central regulatory role in sporulation. It may be an element of the effector pathway responsible for the activation of sporulation genes in response to nutritional stress. Spo0A may act in concert with spo0H (a sigma factor) to control the expression of some genes that are critical to the sporulation process.</text>
</comment>
<evidence type="ECO:0000256" key="7">
    <source>
        <dbReference type="ARBA" id="ARBA00022777"/>
    </source>
</evidence>
<keyword evidence="9" id="KW-0472">Membrane</keyword>
<dbReference type="InterPro" id="IPR005467">
    <property type="entry name" value="His_kinase_dom"/>
</dbReference>
<organism evidence="14 15">
    <name type="scientific">Candidatus Caccovicinus merdipullorum</name>
    <dbReference type="NCBI Taxonomy" id="2840724"/>
    <lineage>
        <taxon>Bacteria</taxon>
        <taxon>Bacillati</taxon>
        <taxon>Bacillota</taxon>
        <taxon>Clostridia</taxon>
        <taxon>Eubacteriales</taxon>
        <taxon>Candidatus Caccovicinus</taxon>
    </lineage>
</organism>
<dbReference type="Pfam" id="PF02518">
    <property type="entry name" value="HATPase_c"/>
    <property type="match status" value="1"/>
</dbReference>
<dbReference type="InterPro" id="IPR036890">
    <property type="entry name" value="HATPase_C_sf"/>
</dbReference>
<feature type="domain" description="Histidine kinase" evidence="12">
    <location>
        <begin position="186"/>
        <end position="409"/>
    </location>
</feature>